<dbReference type="NCBIfam" id="TIGR00481">
    <property type="entry name" value="YbhB/YbcL family Raf kinase inhibitor-like protein"/>
    <property type="match status" value="1"/>
</dbReference>
<sequence length="163" mass="17672">MEDTITVSSTAFDHHGMVPLAYSAYGDNTVPQISWDNLPAGTEQLALVMDDPIAPMPQPFVHWVAYNIPADAMQLPEGLSKEAEVAGVEGLDGMINGVNGLRQTGYFGPRPPKDGKLHAYHFRIYALDAALDLPEGLNKAELLEAIDGHVLATGMLMGHYEQE</sequence>
<reference evidence="2" key="1">
    <citation type="submission" date="2016-07" db="EMBL/GenBank/DDBJ databases">
        <authorList>
            <person name="Florea S."/>
            <person name="Webb J.S."/>
            <person name="Jaromczyk J."/>
            <person name="Schardl C.L."/>
        </authorList>
    </citation>
    <scope>NUCLEOTIDE SEQUENCE [LARGE SCALE GENOMIC DNA]</scope>
    <source>
        <strain evidence="2">KCTC 42131</strain>
    </source>
</reference>
<accession>A0A1E8CP84</accession>
<dbReference type="PANTHER" id="PTHR30289">
    <property type="entry name" value="UNCHARACTERIZED PROTEIN YBCL-RELATED"/>
    <property type="match status" value="1"/>
</dbReference>
<dbReference type="AlphaFoldDB" id="A0A1E8CP84"/>
<dbReference type="PANTHER" id="PTHR30289:SF1">
    <property type="entry name" value="PEBP (PHOSPHATIDYLETHANOLAMINE-BINDING PROTEIN) FAMILY PROTEIN"/>
    <property type="match status" value="1"/>
</dbReference>
<dbReference type="Gene3D" id="3.90.280.10">
    <property type="entry name" value="PEBP-like"/>
    <property type="match status" value="1"/>
</dbReference>
<dbReference type="STRING" id="1524254.PHACT_10525"/>
<dbReference type="EMBL" id="MASR01000001">
    <property type="protein sequence ID" value="OFE14087.1"/>
    <property type="molecule type" value="Genomic_DNA"/>
</dbReference>
<organism evidence="1 2">
    <name type="scientific">Pseudohongiella acticola</name>
    <dbReference type="NCBI Taxonomy" id="1524254"/>
    <lineage>
        <taxon>Bacteria</taxon>
        <taxon>Pseudomonadati</taxon>
        <taxon>Pseudomonadota</taxon>
        <taxon>Gammaproteobacteria</taxon>
        <taxon>Pseudomonadales</taxon>
        <taxon>Pseudohongiellaceae</taxon>
        <taxon>Pseudohongiella</taxon>
    </lineage>
</organism>
<proteinExistence type="predicted"/>
<evidence type="ECO:0000313" key="1">
    <source>
        <dbReference type="EMBL" id="OFE14087.1"/>
    </source>
</evidence>
<comment type="caution">
    <text evidence="1">The sequence shown here is derived from an EMBL/GenBank/DDBJ whole genome shotgun (WGS) entry which is preliminary data.</text>
</comment>
<name>A0A1E8CP84_9GAMM</name>
<dbReference type="InterPro" id="IPR008914">
    <property type="entry name" value="PEBP"/>
</dbReference>
<gene>
    <name evidence="1" type="ORF">PHACT_10525</name>
</gene>
<dbReference type="InterPro" id="IPR036610">
    <property type="entry name" value="PEBP-like_sf"/>
</dbReference>
<evidence type="ECO:0008006" key="3">
    <source>
        <dbReference type="Google" id="ProtNLM"/>
    </source>
</evidence>
<protein>
    <recommendedName>
        <fullName evidence="3">Phosphatidylethanolamine-binding protein</fullName>
    </recommendedName>
</protein>
<dbReference type="Pfam" id="PF01161">
    <property type="entry name" value="PBP"/>
    <property type="match status" value="1"/>
</dbReference>
<evidence type="ECO:0000313" key="2">
    <source>
        <dbReference type="Proteomes" id="UP000175669"/>
    </source>
</evidence>
<keyword evidence="2" id="KW-1185">Reference proteome</keyword>
<dbReference type="Proteomes" id="UP000175669">
    <property type="component" value="Unassembled WGS sequence"/>
</dbReference>
<dbReference type="InterPro" id="IPR005247">
    <property type="entry name" value="YbhB_YbcL/LppC-like"/>
</dbReference>
<dbReference type="SUPFAM" id="SSF49777">
    <property type="entry name" value="PEBP-like"/>
    <property type="match status" value="1"/>
</dbReference>
<dbReference type="CDD" id="cd00865">
    <property type="entry name" value="PEBP_bact_arch"/>
    <property type="match status" value="1"/>
</dbReference>